<dbReference type="Gene3D" id="1.10.3970.10">
    <property type="entry name" value="BSD domain"/>
    <property type="match status" value="1"/>
</dbReference>
<dbReference type="GeneID" id="17318819"/>
<evidence type="ECO:0000256" key="1">
    <source>
        <dbReference type="SAM" id="Coils"/>
    </source>
</evidence>
<protein>
    <recommendedName>
        <fullName evidence="3">BSD domain-containing protein</fullName>
    </recommendedName>
</protein>
<evidence type="ECO:0000313" key="5">
    <source>
        <dbReference type="Proteomes" id="UP000012073"/>
    </source>
</evidence>
<keyword evidence="1" id="KW-0175">Coiled coil</keyword>
<dbReference type="InterPro" id="IPR035925">
    <property type="entry name" value="BSD_dom_sf"/>
</dbReference>
<dbReference type="InterPro" id="IPR005607">
    <property type="entry name" value="BSD_dom"/>
</dbReference>
<name>R7QTH0_CHOCR</name>
<accession>R7QTH0</accession>
<evidence type="ECO:0000256" key="2">
    <source>
        <dbReference type="SAM" id="MobiDB-lite"/>
    </source>
</evidence>
<dbReference type="Proteomes" id="UP000012073">
    <property type="component" value="Unassembled WGS sequence"/>
</dbReference>
<dbReference type="AlphaFoldDB" id="R7QTH0"/>
<dbReference type="EMBL" id="HG002251">
    <property type="protein sequence ID" value="CDF40811.1"/>
    <property type="molecule type" value="Genomic_DNA"/>
</dbReference>
<dbReference type="PROSITE" id="PS50858">
    <property type="entry name" value="BSD"/>
    <property type="match status" value="1"/>
</dbReference>
<feature type="region of interest" description="Disordered" evidence="2">
    <location>
        <begin position="195"/>
        <end position="275"/>
    </location>
</feature>
<dbReference type="OrthoDB" id="73788at2759"/>
<dbReference type="Gramene" id="CDF40811">
    <property type="protein sequence ID" value="CDF40811"/>
    <property type="gene ID" value="CHC_T00007446001"/>
</dbReference>
<dbReference type="InterPro" id="IPR051494">
    <property type="entry name" value="BSD_domain-containing"/>
</dbReference>
<feature type="compositionally biased region" description="Basic and acidic residues" evidence="2">
    <location>
        <begin position="225"/>
        <end position="249"/>
    </location>
</feature>
<gene>
    <name evidence="4" type="ORF">CHC_T00007446001</name>
</gene>
<dbReference type="KEGG" id="ccp:CHC_T00007446001"/>
<dbReference type="PANTHER" id="PTHR16019">
    <property type="entry name" value="SYNAPSE-ASSOCIATED PROTEIN"/>
    <property type="match status" value="1"/>
</dbReference>
<evidence type="ECO:0000313" key="4">
    <source>
        <dbReference type="EMBL" id="CDF40811.1"/>
    </source>
</evidence>
<sequence length="275" mass="30486">MSDPATGLLPLTADRGQVDPEDAMDVNEEIAKVGETITNSIVGQTVGDLWTGLWGQAPGQEEGDHVDAREGVPKTRFEKRIFTLEADPDTYCEPAKDLDAFEQWSKSFVLDDFADRCIAILDRHASIAELYERVVPKIVEEDTFWMRLFFAKNVLENEEERRKKLLERAENTVAEGDDEDGWGDDDWDDDTQVQTEQNVSDEKGAGGVGESSVPSVSQENLQKGGAEEAGPKTGPQEKKPSTEKADEYKAAASKPTTTLEVISTPDDDWGEDDWE</sequence>
<feature type="coiled-coil region" evidence="1">
    <location>
        <begin position="148"/>
        <end position="175"/>
    </location>
</feature>
<dbReference type="Pfam" id="PF03909">
    <property type="entry name" value="BSD"/>
    <property type="match status" value="1"/>
</dbReference>
<feature type="domain" description="BSD" evidence="3">
    <location>
        <begin position="104"/>
        <end position="156"/>
    </location>
</feature>
<dbReference type="PANTHER" id="PTHR16019:SF5">
    <property type="entry name" value="BSD DOMAIN-CONTAINING PROTEIN 1"/>
    <property type="match status" value="1"/>
</dbReference>
<dbReference type="SUPFAM" id="SSF140383">
    <property type="entry name" value="BSD domain-like"/>
    <property type="match status" value="1"/>
</dbReference>
<organism evidence="4 5">
    <name type="scientific">Chondrus crispus</name>
    <name type="common">Carrageen Irish moss</name>
    <name type="synonym">Polymorpha crispa</name>
    <dbReference type="NCBI Taxonomy" id="2769"/>
    <lineage>
        <taxon>Eukaryota</taxon>
        <taxon>Rhodophyta</taxon>
        <taxon>Florideophyceae</taxon>
        <taxon>Rhodymeniophycidae</taxon>
        <taxon>Gigartinales</taxon>
        <taxon>Gigartinaceae</taxon>
        <taxon>Chondrus</taxon>
    </lineage>
</organism>
<dbReference type="OMA" id="GEDFWAR"/>
<reference evidence="5" key="1">
    <citation type="journal article" date="2013" name="Proc. Natl. Acad. Sci. U.S.A.">
        <title>Genome structure and metabolic features in the red seaweed Chondrus crispus shed light on evolution of the Archaeplastida.</title>
        <authorList>
            <person name="Collen J."/>
            <person name="Porcel B."/>
            <person name="Carre W."/>
            <person name="Ball S.G."/>
            <person name="Chaparro C."/>
            <person name="Tonon T."/>
            <person name="Barbeyron T."/>
            <person name="Michel G."/>
            <person name="Noel B."/>
            <person name="Valentin K."/>
            <person name="Elias M."/>
            <person name="Artiguenave F."/>
            <person name="Arun A."/>
            <person name="Aury J.M."/>
            <person name="Barbosa-Neto J.F."/>
            <person name="Bothwell J.H."/>
            <person name="Bouget F.Y."/>
            <person name="Brillet L."/>
            <person name="Cabello-Hurtado F."/>
            <person name="Capella-Gutierrez S."/>
            <person name="Charrier B."/>
            <person name="Cladiere L."/>
            <person name="Cock J.M."/>
            <person name="Coelho S.M."/>
            <person name="Colleoni C."/>
            <person name="Czjzek M."/>
            <person name="Da Silva C."/>
            <person name="Delage L."/>
            <person name="Denoeud F."/>
            <person name="Deschamps P."/>
            <person name="Dittami S.M."/>
            <person name="Gabaldon T."/>
            <person name="Gachon C.M."/>
            <person name="Groisillier A."/>
            <person name="Herve C."/>
            <person name="Jabbari K."/>
            <person name="Katinka M."/>
            <person name="Kloareg B."/>
            <person name="Kowalczyk N."/>
            <person name="Labadie K."/>
            <person name="Leblanc C."/>
            <person name="Lopez P.J."/>
            <person name="McLachlan D.H."/>
            <person name="Meslet-Cladiere L."/>
            <person name="Moustafa A."/>
            <person name="Nehr Z."/>
            <person name="Nyvall Collen P."/>
            <person name="Panaud O."/>
            <person name="Partensky F."/>
            <person name="Poulain J."/>
            <person name="Rensing S.A."/>
            <person name="Rousvoal S."/>
            <person name="Samson G."/>
            <person name="Symeonidi A."/>
            <person name="Weissenbach J."/>
            <person name="Zambounis A."/>
            <person name="Wincker P."/>
            <person name="Boyen C."/>
        </authorList>
    </citation>
    <scope>NUCLEOTIDE SEQUENCE [LARGE SCALE GENOMIC DNA]</scope>
    <source>
        <strain evidence="5">cv. Stackhouse</strain>
    </source>
</reference>
<feature type="compositionally biased region" description="Acidic residues" evidence="2">
    <location>
        <begin position="265"/>
        <end position="275"/>
    </location>
</feature>
<dbReference type="RefSeq" id="XP_005711105.1">
    <property type="nucleotide sequence ID" value="XM_005711048.1"/>
</dbReference>
<dbReference type="SMART" id="SM00751">
    <property type="entry name" value="BSD"/>
    <property type="match status" value="1"/>
</dbReference>
<proteinExistence type="predicted"/>
<keyword evidence="5" id="KW-1185">Reference proteome</keyword>
<dbReference type="GO" id="GO:0005737">
    <property type="term" value="C:cytoplasm"/>
    <property type="evidence" value="ECO:0007669"/>
    <property type="project" value="TreeGrafter"/>
</dbReference>
<dbReference type="PhylomeDB" id="R7QTH0"/>
<evidence type="ECO:0000259" key="3">
    <source>
        <dbReference type="PROSITE" id="PS50858"/>
    </source>
</evidence>